<keyword evidence="7 10" id="KW-1133">Transmembrane helix</keyword>
<dbReference type="EMBL" id="JARQWQ010000006">
    <property type="protein sequence ID" value="KAK2571176.1"/>
    <property type="molecule type" value="Genomic_DNA"/>
</dbReference>
<feature type="transmembrane region" description="Helical" evidence="10">
    <location>
        <begin position="61"/>
        <end position="80"/>
    </location>
</feature>
<evidence type="ECO:0000256" key="5">
    <source>
        <dbReference type="ARBA" id="ARBA00022692"/>
    </source>
</evidence>
<evidence type="ECO:0000256" key="4">
    <source>
        <dbReference type="ARBA" id="ARBA00006627"/>
    </source>
</evidence>
<evidence type="ECO:0000256" key="6">
    <source>
        <dbReference type="ARBA" id="ARBA00022824"/>
    </source>
</evidence>
<dbReference type="GO" id="GO:0005637">
    <property type="term" value="C:nuclear inner membrane"/>
    <property type="evidence" value="ECO:0007669"/>
    <property type="project" value="TreeGrafter"/>
</dbReference>
<dbReference type="InterPro" id="IPR012430">
    <property type="entry name" value="TMEM43_fam"/>
</dbReference>
<dbReference type="PANTHER" id="PTHR13416">
    <property type="match status" value="1"/>
</dbReference>
<evidence type="ECO:0000256" key="3">
    <source>
        <dbReference type="ARBA" id="ARBA00004586"/>
    </source>
</evidence>
<dbReference type="GO" id="GO:0006629">
    <property type="term" value="P:lipid metabolic process"/>
    <property type="evidence" value="ECO:0007669"/>
    <property type="project" value="TreeGrafter"/>
</dbReference>
<feature type="transmembrane region" description="Helical" evidence="10">
    <location>
        <begin position="377"/>
        <end position="393"/>
    </location>
</feature>
<name>A0AAD9R1T6_ACRCE</name>
<keyword evidence="8 10" id="KW-0472">Membrane</keyword>
<evidence type="ECO:0000256" key="8">
    <source>
        <dbReference type="ARBA" id="ARBA00023136"/>
    </source>
</evidence>
<dbReference type="Proteomes" id="UP001249851">
    <property type="component" value="Unassembled WGS sequence"/>
</dbReference>
<comment type="subcellular location">
    <subcellularLocation>
        <location evidence="1">Endomembrane system</location>
        <topology evidence="1">Multi-pass membrane protein</topology>
    </subcellularLocation>
    <subcellularLocation>
        <location evidence="3">Endoplasmic reticulum membrane</location>
    </subcellularLocation>
    <subcellularLocation>
        <location evidence="2">Nucleus envelope</location>
    </subcellularLocation>
</comment>
<comment type="caution">
    <text evidence="11">The sequence shown here is derived from an EMBL/GenBank/DDBJ whole genome shotgun (WGS) entry which is preliminary data.</text>
</comment>
<proteinExistence type="inferred from homology"/>
<sequence>MYRTQLTQETIDIVSVGEDNIPMSNPSAPGMHHHKDDGYDSHTRISYKENPGFFGQIKQSFSAALMGILLVITSFPVIYWNEGRAVQTSLSLDEGLKQVFSLQVIDQINPGNQNRLVHLTGPLQTQRALSDPEYGVAVRAVKLRRKVEMYQWVEHTSTRSGSFDKPSGHMNPSSFPVTSYTNEADFVQVGAFALSKGLIAKINDFKPLTPKDLVQTGRKRYIHDGMFYVSDDPFYPSVGDVRVQFYYAGLSGKAGAGLGDPLKVSIVAKQQDSTLSHYTTESGDTIEFLYNGQVSAKEIFDAEHSANTILTWFLRGVGWLLMFFGFQLMTSILTVMISWVPIISDIVGLGLTLFCLCFATSLSLVTIAIAWIAHRPLLGLTLLVAAAIPILLSKDRAQRVGHRKS</sequence>
<keyword evidence="5 10" id="KW-0812">Transmembrane</keyword>
<keyword evidence="12" id="KW-1185">Reference proteome</keyword>
<dbReference type="GO" id="GO:0005789">
    <property type="term" value="C:endoplasmic reticulum membrane"/>
    <property type="evidence" value="ECO:0007669"/>
    <property type="project" value="UniProtKB-SubCell"/>
</dbReference>
<keyword evidence="6" id="KW-0256">Endoplasmic reticulum</keyword>
<evidence type="ECO:0000256" key="9">
    <source>
        <dbReference type="ARBA" id="ARBA00023242"/>
    </source>
</evidence>
<evidence type="ECO:0000256" key="1">
    <source>
        <dbReference type="ARBA" id="ARBA00004127"/>
    </source>
</evidence>
<accession>A0AAD9R1T6</accession>
<evidence type="ECO:0000256" key="7">
    <source>
        <dbReference type="ARBA" id="ARBA00022989"/>
    </source>
</evidence>
<feature type="transmembrane region" description="Helical" evidence="10">
    <location>
        <begin position="317"/>
        <end position="339"/>
    </location>
</feature>
<evidence type="ECO:0000313" key="12">
    <source>
        <dbReference type="Proteomes" id="UP001249851"/>
    </source>
</evidence>
<dbReference type="Pfam" id="PF07787">
    <property type="entry name" value="TMEM43"/>
    <property type="match status" value="1"/>
</dbReference>
<gene>
    <name evidence="11" type="ORF">P5673_003740</name>
</gene>
<evidence type="ECO:0000256" key="10">
    <source>
        <dbReference type="SAM" id="Phobius"/>
    </source>
</evidence>
<protein>
    <submittedName>
        <fullName evidence="11">Transmembrane protein 43</fullName>
    </submittedName>
</protein>
<reference evidence="11" key="1">
    <citation type="journal article" date="2023" name="G3 (Bethesda)">
        <title>Whole genome assembly and annotation of the endangered Caribbean coral Acropora cervicornis.</title>
        <authorList>
            <person name="Selwyn J.D."/>
            <person name="Vollmer S.V."/>
        </authorList>
    </citation>
    <scope>NUCLEOTIDE SEQUENCE</scope>
    <source>
        <strain evidence="11">K2</strain>
    </source>
</reference>
<evidence type="ECO:0000256" key="2">
    <source>
        <dbReference type="ARBA" id="ARBA00004259"/>
    </source>
</evidence>
<evidence type="ECO:0000313" key="11">
    <source>
        <dbReference type="EMBL" id="KAK2571176.1"/>
    </source>
</evidence>
<comment type="similarity">
    <text evidence="4">Belongs to the TMEM43 family.</text>
</comment>
<organism evidence="11 12">
    <name type="scientific">Acropora cervicornis</name>
    <name type="common">Staghorn coral</name>
    <dbReference type="NCBI Taxonomy" id="6130"/>
    <lineage>
        <taxon>Eukaryota</taxon>
        <taxon>Metazoa</taxon>
        <taxon>Cnidaria</taxon>
        <taxon>Anthozoa</taxon>
        <taxon>Hexacorallia</taxon>
        <taxon>Scleractinia</taxon>
        <taxon>Astrocoeniina</taxon>
        <taxon>Acroporidae</taxon>
        <taxon>Acropora</taxon>
    </lineage>
</organism>
<keyword evidence="9" id="KW-0539">Nucleus</keyword>
<dbReference type="PANTHER" id="PTHR13416:SF2">
    <property type="entry name" value="TRANSMEMBRANE PROTEIN 43"/>
    <property type="match status" value="1"/>
</dbReference>
<feature type="transmembrane region" description="Helical" evidence="10">
    <location>
        <begin position="346"/>
        <end position="371"/>
    </location>
</feature>
<dbReference type="GO" id="GO:0071763">
    <property type="term" value="P:nuclear membrane organization"/>
    <property type="evidence" value="ECO:0007669"/>
    <property type="project" value="TreeGrafter"/>
</dbReference>
<reference evidence="11" key="2">
    <citation type="journal article" date="2023" name="Science">
        <title>Genomic signatures of disease resistance in endangered staghorn corals.</title>
        <authorList>
            <person name="Vollmer S.V."/>
            <person name="Selwyn J.D."/>
            <person name="Despard B.A."/>
            <person name="Roesel C.L."/>
        </authorList>
    </citation>
    <scope>NUCLEOTIDE SEQUENCE</scope>
    <source>
        <strain evidence="11">K2</strain>
    </source>
</reference>
<dbReference type="AlphaFoldDB" id="A0AAD9R1T6"/>